<proteinExistence type="predicted"/>
<dbReference type="InterPro" id="IPR025196">
    <property type="entry name" value="DUF4126"/>
</dbReference>
<name>A0A097IE27_9CORY</name>
<keyword evidence="1" id="KW-0812">Transmembrane</keyword>
<reference evidence="3 4" key="1">
    <citation type="submission" date="2013-09" db="EMBL/GenBank/DDBJ databases">
        <title>Complete genome sequence of Corynebacterium doosanense CAU 212(T) (=DSM 45436(T)), isolated from activated sludge.</title>
        <authorList>
            <person name="Schaffert L."/>
            <person name="Albersmeier A."/>
            <person name="Kalinowski J."/>
            <person name="Ruckert C."/>
        </authorList>
    </citation>
    <scope>NUCLEOTIDE SEQUENCE [LARGE SCALE GENOMIC DNA]</scope>
    <source>
        <strain evidence="3 4">CAU 212</strain>
    </source>
</reference>
<feature type="domain" description="DUF4126" evidence="2">
    <location>
        <begin position="4"/>
        <end position="176"/>
    </location>
</feature>
<dbReference type="AlphaFoldDB" id="A0A097IE27"/>
<organism evidence="3 4">
    <name type="scientific">Corynebacterium doosanense CAU 212 = DSM 45436</name>
    <dbReference type="NCBI Taxonomy" id="558173"/>
    <lineage>
        <taxon>Bacteria</taxon>
        <taxon>Bacillati</taxon>
        <taxon>Actinomycetota</taxon>
        <taxon>Actinomycetes</taxon>
        <taxon>Mycobacteriales</taxon>
        <taxon>Corynebacteriaceae</taxon>
        <taxon>Corynebacterium</taxon>
    </lineage>
</organism>
<evidence type="ECO:0000313" key="3">
    <source>
        <dbReference type="EMBL" id="AIT60393.1"/>
    </source>
</evidence>
<keyword evidence="1" id="KW-0472">Membrane</keyword>
<dbReference type="eggNOG" id="ENOG502Z9HI">
    <property type="taxonomic scope" value="Bacteria"/>
</dbReference>
<protein>
    <submittedName>
        <fullName evidence="3">Membrane protein</fullName>
    </submittedName>
</protein>
<keyword evidence="1" id="KW-1133">Transmembrane helix</keyword>
<dbReference type="KEGG" id="cdo:CDOO_03375"/>
<dbReference type="STRING" id="558173.CDOO_03375"/>
<evidence type="ECO:0000313" key="4">
    <source>
        <dbReference type="Proteomes" id="UP000029914"/>
    </source>
</evidence>
<sequence length="185" mass="18824">MMSIMTALSLAGAAGLNAYIPLLVFGLLARCTDLVDLPPEWLWLTHPVLLGVVAALLVVELVADKIPVVDSVNDVIQTVVRPTSGGIVFASGLGAAEVVDGRTEINWVAVIAGVLIALAIHLLKSTARPVVNASTAGVGAPVLSTVEDTTSLTVTLLALLAPGIAAALMVAAVAALGVLGVRRIR</sequence>
<accession>A0A097IE27</accession>
<dbReference type="Pfam" id="PF13548">
    <property type="entry name" value="DUF4126"/>
    <property type="match status" value="1"/>
</dbReference>
<keyword evidence="4" id="KW-1185">Reference proteome</keyword>
<evidence type="ECO:0000259" key="2">
    <source>
        <dbReference type="Pfam" id="PF13548"/>
    </source>
</evidence>
<dbReference type="HOGENOM" id="CLU_086377_1_0_11"/>
<dbReference type="EMBL" id="CP006764">
    <property type="protein sequence ID" value="AIT60393.1"/>
    <property type="molecule type" value="Genomic_DNA"/>
</dbReference>
<dbReference type="Proteomes" id="UP000029914">
    <property type="component" value="Chromosome"/>
</dbReference>
<evidence type="ECO:0000256" key="1">
    <source>
        <dbReference type="SAM" id="Phobius"/>
    </source>
</evidence>
<feature type="transmembrane region" description="Helical" evidence="1">
    <location>
        <begin position="156"/>
        <end position="181"/>
    </location>
</feature>
<feature type="transmembrane region" description="Helical" evidence="1">
    <location>
        <begin position="42"/>
        <end position="63"/>
    </location>
</feature>
<feature type="transmembrane region" description="Helical" evidence="1">
    <location>
        <begin position="105"/>
        <end position="123"/>
    </location>
</feature>
<gene>
    <name evidence="3" type="ORF">CDOO_03375</name>
</gene>